<evidence type="ECO:0000313" key="1">
    <source>
        <dbReference type="EMBL" id="KAF5383887.1"/>
    </source>
</evidence>
<organism evidence="1 2">
    <name type="scientific">Collybiopsis confluens</name>
    <dbReference type="NCBI Taxonomy" id="2823264"/>
    <lineage>
        <taxon>Eukaryota</taxon>
        <taxon>Fungi</taxon>
        <taxon>Dikarya</taxon>
        <taxon>Basidiomycota</taxon>
        <taxon>Agaricomycotina</taxon>
        <taxon>Agaricomycetes</taxon>
        <taxon>Agaricomycetidae</taxon>
        <taxon>Agaricales</taxon>
        <taxon>Marasmiineae</taxon>
        <taxon>Omphalotaceae</taxon>
        <taxon>Collybiopsis</taxon>
    </lineage>
</organism>
<accession>A0A8H5M7S2</accession>
<dbReference type="OrthoDB" id="2730162at2759"/>
<dbReference type="AlphaFoldDB" id="A0A8H5M7S2"/>
<dbReference type="EMBL" id="JAACJN010000046">
    <property type="protein sequence ID" value="KAF5383887.1"/>
    <property type="molecule type" value="Genomic_DNA"/>
</dbReference>
<gene>
    <name evidence="1" type="ORF">D9757_007416</name>
</gene>
<reference evidence="1 2" key="1">
    <citation type="journal article" date="2020" name="ISME J.">
        <title>Uncovering the hidden diversity of litter-decomposition mechanisms in mushroom-forming fungi.</title>
        <authorList>
            <person name="Floudas D."/>
            <person name="Bentzer J."/>
            <person name="Ahren D."/>
            <person name="Johansson T."/>
            <person name="Persson P."/>
            <person name="Tunlid A."/>
        </authorList>
    </citation>
    <scope>NUCLEOTIDE SEQUENCE [LARGE SCALE GENOMIC DNA]</scope>
    <source>
        <strain evidence="1 2">CBS 406.79</strain>
    </source>
</reference>
<name>A0A8H5M7S2_9AGAR</name>
<comment type="caution">
    <text evidence="1">The sequence shown here is derived from an EMBL/GenBank/DDBJ whole genome shotgun (WGS) entry which is preliminary data.</text>
</comment>
<sequence length="479" mass="55370">MRKSQKNALFSRIALQLHTQPSLARLLADPLLFRRPKIGPASELQNLFGAMQCPLVEALRQFKQWFQAQPRQSSLISSALEDAESRKTSSIAKRRRIGEKLHLNPNSSRSKIASEILWNGVRVIKVSRLCRPYPTIDCWIVETKEIWHKWYRHIYFGKQPDKRIRRRKMKMVDSRYLQEDLAEDESALYVDCKTEILVGGAIRNTCESRKILRYIQSVVAENTADRISVRKEDAGVLAIAGWCAGSRSRTTFDWVKNLLGTQSKEQKMEYEYRAASAFALFWNMVKSLGPEEVRRDLEAFASTDGLYRMDSAIWGGGREQQYSVMLDEEELLFQGADMAPPSGVFGRNYARFVHRERQPHRWSVSWTTYRLQSSGTELGGHFYLCNWGIRIRAATSTMVFWKPEEWHGTSLPNMVPHEDTLISDGMAIVTSNRLPGAFKKFWEGTISYEELVKLERKIAQVNDEVEVPVRRKRVLRKRA</sequence>
<evidence type="ECO:0000313" key="2">
    <source>
        <dbReference type="Proteomes" id="UP000518752"/>
    </source>
</evidence>
<protein>
    <submittedName>
        <fullName evidence="1">Uncharacterized protein</fullName>
    </submittedName>
</protein>
<keyword evidence="2" id="KW-1185">Reference proteome</keyword>
<proteinExistence type="predicted"/>
<dbReference type="Proteomes" id="UP000518752">
    <property type="component" value="Unassembled WGS sequence"/>
</dbReference>